<dbReference type="STRING" id="35623.Aocu_06540"/>
<feature type="transmembrane region" description="Helical" evidence="1">
    <location>
        <begin position="73"/>
        <end position="93"/>
    </location>
</feature>
<keyword evidence="1" id="KW-0812">Transmembrane</keyword>
<dbReference type="RefSeq" id="WP_045749242.1">
    <property type="nucleotide sequence ID" value="NZ_FUZK01000001.1"/>
</dbReference>
<feature type="transmembrane region" description="Helical" evidence="1">
    <location>
        <begin position="42"/>
        <end position="66"/>
    </location>
</feature>
<proteinExistence type="predicted"/>
<feature type="transmembrane region" description="Helical" evidence="1">
    <location>
        <begin position="7"/>
        <end position="30"/>
    </location>
</feature>
<accession>A0A061AIF4</accession>
<dbReference type="Proteomes" id="UP000032434">
    <property type="component" value="Chromosome 1"/>
</dbReference>
<sequence length="100" mass="11337">MKNTKNIITITTFLLSYLCMGVLIYIAVAASNNNFLTSLELLWIGFNGTSIMVVMTLIIHTIYYLYEKNKKTLILMIISFLNVTSLILVPYVLGLALNHF</sequence>
<dbReference type="InParanoid" id="A0A061AIF4"/>
<evidence type="ECO:0000313" key="2">
    <source>
        <dbReference type="EMBL" id="CDR30727.1"/>
    </source>
</evidence>
<reference evidence="3" key="1">
    <citation type="submission" date="2014-05" db="EMBL/GenBank/DDBJ databases">
        <authorList>
            <person name="Kube M."/>
        </authorList>
    </citation>
    <scope>NUCLEOTIDE SEQUENCE [LARGE SCALE GENOMIC DNA]</scope>
</reference>
<name>A0A061AIF4_9MOLU</name>
<dbReference type="PATRIC" id="fig|35623.3.peg.654"/>
<dbReference type="HOGENOM" id="CLU_2299520_0_0_14"/>
<evidence type="ECO:0000256" key="1">
    <source>
        <dbReference type="SAM" id="Phobius"/>
    </source>
</evidence>
<evidence type="ECO:0000313" key="3">
    <source>
        <dbReference type="Proteomes" id="UP000032434"/>
    </source>
</evidence>
<dbReference type="KEGG" id="aoc:Aocu_06540"/>
<keyword evidence="1" id="KW-0472">Membrane</keyword>
<keyword evidence="3" id="KW-1185">Reference proteome</keyword>
<dbReference type="AlphaFoldDB" id="A0A061AIF4"/>
<keyword evidence="1" id="KW-1133">Transmembrane helix</keyword>
<gene>
    <name evidence="2" type="ORF">Aocu_06540</name>
</gene>
<dbReference type="EMBL" id="LK028559">
    <property type="protein sequence ID" value="CDR30727.1"/>
    <property type="molecule type" value="Genomic_DNA"/>
</dbReference>
<protein>
    <submittedName>
        <fullName evidence="2">Uncharacterized protein</fullName>
    </submittedName>
</protein>
<organism evidence="2 3">
    <name type="scientific">Acholeplasma oculi</name>
    <dbReference type="NCBI Taxonomy" id="35623"/>
    <lineage>
        <taxon>Bacteria</taxon>
        <taxon>Bacillati</taxon>
        <taxon>Mycoplasmatota</taxon>
        <taxon>Mollicutes</taxon>
        <taxon>Acholeplasmatales</taxon>
        <taxon>Acholeplasmataceae</taxon>
        <taxon>Acholeplasma</taxon>
    </lineage>
</organism>